<name>B4SQ25_STRM5</name>
<accession>B4SQ25</accession>
<feature type="signal peptide" evidence="1">
    <location>
        <begin position="1"/>
        <end position="21"/>
    </location>
</feature>
<dbReference type="Proteomes" id="UP000001867">
    <property type="component" value="Chromosome"/>
</dbReference>
<proteinExistence type="predicted"/>
<dbReference type="AlphaFoldDB" id="B4SQ25"/>
<dbReference type="EMBL" id="CP001111">
    <property type="protein sequence ID" value="ACF50973.1"/>
    <property type="molecule type" value="Genomic_DNA"/>
</dbReference>
<keyword evidence="1" id="KW-0732">Signal</keyword>
<evidence type="ECO:0000313" key="3">
    <source>
        <dbReference type="Proteomes" id="UP000001867"/>
    </source>
</evidence>
<gene>
    <name evidence="2" type="ordered locus">Smal_1268</name>
</gene>
<reference evidence="2 3" key="1">
    <citation type="submission" date="2008-06" db="EMBL/GenBank/DDBJ databases">
        <title>Complete sequence of Stenotrophomonas maltophilia R551-3.</title>
        <authorList>
            <consortium name="US DOE Joint Genome Institute"/>
            <person name="Lucas S."/>
            <person name="Copeland A."/>
            <person name="Lapidus A."/>
            <person name="Glavina del Rio T."/>
            <person name="Dalin E."/>
            <person name="Tice H."/>
            <person name="Pitluck S."/>
            <person name="Chain P."/>
            <person name="Malfatti S."/>
            <person name="Shin M."/>
            <person name="Vergez L."/>
            <person name="Lang D."/>
            <person name="Schmutz J."/>
            <person name="Larimer F."/>
            <person name="Land M."/>
            <person name="Hauser L."/>
            <person name="Kyrpides N."/>
            <person name="Mikhailova N."/>
            <person name="Taghavi S."/>
            <person name="Monchy S."/>
            <person name="Newman L."/>
            <person name="Vangronsveld J."/>
            <person name="van der Lelie D."/>
            <person name="Richardson P."/>
        </authorList>
    </citation>
    <scope>NUCLEOTIDE SEQUENCE [LARGE SCALE GENOMIC DNA]</scope>
    <source>
        <strain evidence="2 3">R551-3</strain>
    </source>
</reference>
<dbReference type="STRING" id="391008.Smal_1268"/>
<dbReference type="KEGG" id="smt:Smal_1268"/>
<dbReference type="HOGENOM" id="CLU_2604579_0_0_6"/>
<evidence type="ECO:0000313" key="2">
    <source>
        <dbReference type="EMBL" id="ACF50973.1"/>
    </source>
</evidence>
<sequence precursor="true">MHLRFLLALAFVGTAPCVGSAQPAALPAQDSLTITLRITDARAQPLQRSDAPTPVPPQVQALTPAPPAEAAATLVTVTY</sequence>
<evidence type="ECO:0000256" key="1">
    <source>
        <dbReference type="SAM" id="SignalP"/>
    </source>
</evidence>
<protein>
    <submittedName>
        <fullName evidence="2">Uncharacterized protein</fullName>
    </submittedName>
</protein>
<organism evidence="2 3">
    <name type="scientific">Stenotrophomonas maltophilia (strain R551-3)</name>
    <dbReference type="NCBI Taxonomy" id="391008"/>
    <lineage>
        <taxon>Bacteria</taxon>
        <taxon>Pseudomonadati</taxon>
        <taxon>Pseudomonadota</taxon>
        <taxon>Gammaproteobacteria</taxon>
        <taxon>Lysobacterales</taxon>
        <taxon>Lysobacteraceae</taxon>
        <taxon>Stenotrophomonas</taxon>
        <taxon>Stenotrophomonas maltophilia group</taxon>
    </lineage>
</organism>
<feature type="chain" id="PRO_5002826245" evidence="1">
    <location>
        <begin position="22"/>
        <end position="79"/>
    </location>
</feature>
<dbReference type="RefSeq" id="WP_012510516.1">
    <property type="nucleotide sequence ID" value="NC_011071.1"/>
</dbReference>